<dbReference type="InterPro" id="IPR001876">
    <property type="entry name" value="Znf_RanBP2"/>
</dbReference>
<evidence type="ECO:0000256" key="4">
    <source>
        <dbReference type="PROSITE-ProRule" id="PRU00322"/>
    </source>
</evidence>
<dbReference type="GO" id="GO:0008270">
    <property type="term" value="F:zinc ion binding"/>
    <property type="evidence" value="ECO:0007669"/>
    <property type="project" value="UniProtKB-KW"/>
</dbReference>
<gene>
    <name evidence="7" type="ORF">HERI1096_LOCUS984</name>
</gene>
<feature type="compositionally biased region" description="Basic residues" evidence="5">
    <location>
        <begin position="407"/>
        <end position="417"/>
    </location>
</feature>
<feature type="region of interest" description="Disordered" evidence="5">
    <location>
        <begin position="361"/>
        <end position="417"/>
    </location>
</feature>
<evidence type="ECO:0000256" key="5">
    <source>
        <dbReference type="SAM" id="MobiDB-lite"/>
    </source>
</evidence>
<feature type="region of interest" description="Disordered" evidence="5">
    <location>
        <begin position="290"/>
        <end position="324"/>
    </location>
</feature>
<feature type="compositionally biased region" description="Pro residues" evidence="5">
    <location>
        <begin position="174"/>
        <end position="184"/>
    </location>
</feature>
<feature type="domain" description="RanBP2-type" evidence="6">
    <location>
        <begin position="327"/>
        <end position="356"/>
    </location>
</feature>
<feature type="compositionally biased region" description="Low complexity" evidence="5">
    <location>
        <begin position="79"/>
        <end position="89"/>
    </location>
</feature>
<dbReference type="PROSITE" id="PS50199">
    <property type="entry name" value="ZF_RANBP2_2"/>
    <property type="match status" value="1"/>
</dbReference>
<evidence type="ECO:0000259" key="6">
    <source>
        <dbReference type="PROSITE" id="PS50199"/>
    </source>
</evidence>
<evidence type="ECO:0000256" key="3">
    <source>
        <dbReference type="ARBA" id="ARBA00022833"/>
    </source>
</evidence>
<feature type="compositionally biased region" description="Low complexity" evidence="5">
    <location>
        <begin position="387"/>
        <end position="397"/>
    </location>
</feature>
<evidence type="ECO:0000256" key="1">
    <source>
        <dbReference type="ARBA" id="ARBA00022723"/>
    </source>
</evidence>
<feature type="region of interest" description="Disordered" evidence="5">
    <location>
        <begin position="168"/>
        <end position="188"/>
    </location>
</feature>
<organism evidence="7">
    <name type="scientific">Haptolina ericina</name>
    <dbReference type="NCBI Taxonomy" id="156174"/>
    <lineage>
        <taxon>Eukaryota</taxon>
        <taxon>Haptista</taxon>
        <taxon>Haptophyta</taxon>
        <taxon>Prymnesiophyceae</taxon>
        <taxon>Prymnesiales</taxon>
        <taxon>Prymnesiaceae</taxon>
        <taxon>Haptolina</taxon>
    </lineage>
</organism>
<keyword evidence="2 4" id="KW-0863">Zinc-finger</keyword>
<feature type="region of interest" description="Disordered" evidence="5">
    <location>
        <begin position="70"/>
        <end position="89"/>
    </location>
</feature>
<dbReference type="InterPro" id="IPR036443">
    <property type="entry name" value="Znf_RanBP2_sf"/>
</dbReference>
<keyword evidence="3" id="KW-0862">Zinc</keyword>
<dbReference type="SUPFAM" id="SSF90209">
    <property type="entry name" value="Ran binding protein zinc finger-like"/>
    <property type="match status" value="1"/>
</dbReference>
<dbReference type="Pfam" id="PF00641">
    <property type="entry name" value="Zn_ribbon_RanBP"/>
    <property type="match status" value="1"/>
</dbReference>
<accession>A0A7S3ACA8</accession>
<keyword evidence="1" id="KW-0479">Metal-binding</keyword>
<dbReference type="AlphaFoldDB" id="A0A7S3ACA8"/>
<proteinExistence type="predicted"/>
<evidence type="ECO:0000256" key="2">
    <source>
        <dbReference type="ARBA" id="ARBA00022771"/>
    </source>
</evidence>
<evidence type="ECO:0000313" key="7">
    <source>
        <dbReference type="EMBL" id="CAE0097877.1"/>
    </source>
</evidence>
<protein>
    <recommendedName>
        <fullName evidence="6">RanBP2-type domain-containing protein</fullName>
    </recommendedName>
</protein>
<dbReference type="PROSITE" id="PS01358">
    <property type="entry name" value="ZF_RANBP2_1"/>
    <property type="match status" value="1"/>
</dbReference>
<dbReference type="EMBL" id="HBHX01001752">
    <property type="protein sequence ID" value="CAE0097877.1"/>
    <property type="molecule type" value="Transcribed_RNA"/>
</dbReference>
<dbReference type="Gene3D" id="2.30.30.380">
    <property type="entry name" value="Zn-finger domain of Sec23/24"/>
    <property type="match status" value="1"/>
</dbReference>
<sequence>MSYNGFYTRQEQEDVMAARIDNPNRVGSGFINFGAMERTSQPAANWQTASMVGAPPVVAPSLVSDIWASSTPAPPPAQVPQQRFPTQPTPQMAVQPQLSVQPFAAPPGQQRDVACIFQSLQLDAAPPPQHVAPPKPSFMGATGAASACAYGGLGGNMSAGAVQQPFMNGGLQPLQPPQPPPPAPQQQQTQTLMNLLQAQAPVSAPVYGLGNGTLPQAGSCATRMQAAFSSAAPPAPQCQLPPNGCTHASAFASAAFAPSASRQPVVRVAAPPTVPKSLSSAADYAAAAQSYKAPPSNRPTSSMGHTASVARKPEASTKASQPAPVIAEEEWSCPRCTFSNNSLVFECEMCGFERPGKAAEMQSVTPHSSGPDDDGWKPAGSSSARKTAPVPTAVAATGKSKAQSKNEKRRAKKRGEP</sequence>
<name>A0A7S3ACA8_9EUKA</name>
<dbReference type="SMART" id="SM00547">
    <property type="entry name" value="ZnF_RBZ"/>
    <property type="match status" value="1"/>
</dbReference>
<reference evidence="7" key="1">
    <citation type="submission" date="2021-01" db="EMBL/GenBank/DDBJ databases">
        <authorList>
            <person name="Corre E."/>
            <person name="Pelletier E."/>
            <person name="Niang G."/>
            <person name="Scheremetjew M."/>
            <person name="Finn R."/>
            <person name="Kale V."/>
            <person name="Holt S."/>
            <person name="Cochrane G."/>
            <person name="Meng A."/>
            <person name="Brown T."/>
            <person name="Cohen L."/>
        </authorList>
    </citation>
    <scope>NUCLEOTIDE SEQUENCE</scope>
    <source>
        <strain evidence="7">CCMP281</strain>
    </source>
</reference>